<dbReference type="CDD" id="cd06222">
    <property type="entry name" value="RNase_H_like"/>
    <property type="match status" value="1"/>
</dbReference>
<dbReference type="InterPro" id="IPR002156">
    <property type="entry name" value="RNaseH_domain"/>
</dbReference>
<dbReference type="GO" id="GO:0004523">
    <property type="term" value="F:RNA-DNA hybrid ribonuclease activity"/>
    <property type="evidence" value="ECO:0007669"/>
    <property type="project" value="InterPro"/>
</dbReference>
<name>A0A445C2H1_ARAHY</name>
<dbReference type="Proteomes" id="UP000289738">
    <property type="component" value="Chromosome A07"/>
</dbReference>
<accession>A0A445C2H1</accession>
<dbReference type="PANTHER" id="PTHR47723">
    <property type="entry name" value="OS05G0353850 PROTEIN"/>
    <property type="match status" value="1"/>
</dbReference>
<dbReference type="GO" id="GO:0003676">
    <property type="term" value="F:nucleic acid binding"/>
    <property type="evidence" value="ECO:0007669"/>
    <property type="project" value="InterPro"/>
</dbReference>
<proteinExistence type="predicted"/>
<evidence type="ECO:0000259" key="2">
    <source>
        <dbReference type="Pfam" id="PF13456"/>
    </source>
</evidence>
<protein>
    <recommendedName>
        <fullName evidence="2">RNase H type-1 domain-containing protein</fullName>
    </recommendedName>
</protein>
<comment type="caution">
    <text evidence="3">The sequence shown here is derived from an EMBL/GenBank/DDBJ whole genome shotgun (WGS) entry which is preliminary data.</text>
</comment>
<dbReference type="InterPro" id="IPR036397">
    <property type="entry name" value="RNaseH_sf"/>
</dbReference>
<dbReference type="Pfam" id="PF13456">
    <property type="entry name" value="RVT_3"/>
    <property type="match status" value="1"/>
</dbReference>
<dbReference type="InterPro" id="IPR044730">
    <property type="entry name" value="RNase_H-like_dom_plant"/>
</dbReference>
<reference evidence="3 4" key="1">
    <citation type="submission" date="2019-01" db="EMBL/GenBank/DDBJ databases">
        <title>Sequencing of cultivated peanut Arachis hypogaea provides insights into genome evolution and oil improvement.</title>
        <authorList>
            <person name="Chen X."/>
        </authorList>
    </citation>
    <scope>NUCLEOTIDE SEQUENCE [LARGE SCALE GENOMIC DNA]</scope>
    <source>
        <strain evidence="4">cv. Fuhuasheng</strain>
        <tissue evidence="3">Leaves</tissue>
    </source>
</reference>
<dbReference type="PANTHER" id="PTHR47723:SF19">
    <property type="entry name" value="POLYNUCLEOTIDYL TRANSFERASE, RIBONUCLEASE H-LIKE SUPERFAMILY PROTEIN"/>
    <property type="match status" value="1"/>
</dbReference>
<dbReference type="EMBL" id="SDMP01000007">
    <property type="protein sequence ID" value="RYR45122.1"/>
    <property type="molecule type" value="Genomic_DNA"/>
</dbReference>
<feature type="domain" description="RNase H type-1" evidence="2">
    <location>
        <begin position="25"/>
        <end position="127"/>
    </location>
</feature>
<dbReference type="Gene3D" id="3.30.420.10">
    <property type="entry name" value="Ribonuclease H-like superfamily/Ribonuclease H"/>
    <property type="match status" value="1"/>
</dbReference>
<feature type="region of interest" description="Disordered" evidence="1">
    <location>
        <begin position="259"/>
        <end position="284"/>
    </location>
</feature>
<dbReference type="InterPro" id="IPR053151">
    <property type="entry name" value="RNase_H-like"/>
</dbReference>
<sequence>MNKFGLILSPQIINQNQNNTQSTSFRLWQGKIITGTTSRFITNSAIAAEAQAYREALILIRNLQMDNCLIETDCLLLVQAIKARMPIAEADAIIRDIFQLLDEAPDVGATWTPREGNNVAHQLAAMAVGNKIRRQWIFDPPNQIRNTIRTEARFATHQHNQQIHKQLKGVSGPTNHQGYQLENGLPEREETKIQDNQQAEVGMQQRSTVVLQPASENSNHKLDSGRGVYRGIVDGSRAAQSSGRQRINGEVNTIEEGTSSRQRIHYQGRQQRRSAMGGRSGDPMLTTGICRSMMYERCSLQIHASTPSAHNGDPGDIGNHNQRALNNMSSILRSGH</sequence>
<keyword evidence="4" id="KW-1185">Reference proteome</keyword>
<evidence type="ECO:0000256" key="1">
    <source>
        <dbReference type="SAM" id="MobiDB-lite"/>
    </source>
</evidence>
<organism evidence="3 4">
    <name type="scientific">Arachis hypogaea</name>
    <name type="common">Peanut</name>
    <dbReference type="NCBI Taxonomy" id="3818"/>
    <lineage>
        <taxon>Eukaryota</taxon>
        <taxon>Viridiplantae</taxon>
        <taxon>Streptophyta</taxon>
        <taxon>Embryophyta</taxon>
        <taxon>Tracheophyta</taxon>
        <taxon>Spermatophyta</taxon>
        <taxon>Magnoliopsida</taxon>
        <taxon>eudicotyledons</taxon>
        <taxon>Gunneridae</taxon>
        <taxon>Pentapetalae</taxon>
        <taxon>rosids</taxon>
        <taxon>fabids</taxon>
        <taxon>Fabales</taxon>
        <taxon>Fabaceae</taxon>
        <taxon>Papilionoideae</taxon>
        <taxon>50 kb inversion clade</taxon>
        <taxon>dalbergioids sensu lato</taxon>
        <taxon>Dalbergieae</taxon>
        <taxon>Pterocarpus clade</taxon>
        <taxon>Arachis</taxon>
    </lineage>
</organism>
<evidence type="ECO:0000313" key="3">
    <source>
        <dbReference type="EMBL" id="RYR45122.1"/>
    </source>
</evidence>
<dbReference type="SUPFAM" id="SSF53098">
    <property type="entry name" value="Ribonuclease H-like"/>
    <property type="match status" value="1"/>
</dbReference>
<dbReference type="InterPro" id="IPR012337">
    <property type="entry name" value="RNaseH-like_sf"/>
</dbReference>
<evidence type="ECO:0000313" key="4">
    <source>
        <dbReference type="Proteomes" id="UP000289738"/>
    </source>
</evidence>
<dbReference type="AlphaFoldDB" id="A0A445C2H1"/>
<gene>
    <name evidence="3" type="ORF">Ahy_A07g030983</name>
</gene>
<feature type="compositionally biased region" description="Basic residues" evidence="1">
    <location>
        <begin position="262"/>
        <end position="272"/>
    </location>
</feature>